<organism evidence="3 4">
    <name type="scientific">Methanocella paludicola (strain DSM 17711 / JCM 13418 / NBRC 101707 / SANAE)</name>
    <dbReference type="NCBI Taxonomy" id="304371"/>
    <lineage>
        <taxon>Archaea</taxon>
        <taxon>Methanobacteriati</taxon>
        <taxon>Methanobacteriota</taxon>
        <taxon>Stenosarchaea group</taxon>
        <taxon>Methanomicrobia</taxon>
        <taxon>Methanocellales</taxon>
        <taxon>Methanocellaceae</taxon>
        <taxon>Methanocella</taxon>
    </lineage>
</organism>
<keyword evidence="1" id="KW-0812">Transmembrane</keyword>
<feature type="transmembrane region" description="Helical" evidence="1">
    <location>
        <begin position="93"/>
        <end position="110"/>
    </location>
</feature>
<proteinExistence type="predicted"/>
<feature type="transmembrane region" description="Helical" evidence="1">
    <location>
        <begin position="171"/>
        <end position="195"/>
    </location>
</feature>
<reference evidence="3 4" key="2">
    <citation type="journal article" date="2008" name="Int. J. Syst. Evol. Microbiol.">
        <title>Methanocella paludicola gen. nov., sp. nov., a methane-producing archaeon, the first isolate of the lineage 'Rice Cluster I', and proposal of the new archaeal order Methanocellales ord. nov.</title>
        <authorList>
            <person name="Sakai S."/>
            <person name="Imachi H."/>
            <person name="Hanada S."/>
            <person name="Ohashi A."/>
            <person name="Harada H."/>
            <person name="Kamagata Y."/>
        </authorList>
    </citation>
    <scope>NUCLEOTIDE SEQUENCE [LARGE SCALE GENOMIC DNA]</scope>
    <source>
        <strain evidence="4">DSM 17711 / JCM 13418 / NBRC 101707 / SANAE</strain>
    </source>
</reference>
<dbReference type="eggNOG" id="arCOG02402">
    <property type="taxonomic scope" value="Archaea"/>
</dbReference>
<evidence type="ECO:0000259" key="2">
    <source>
        <dbReference type="Pfam" id="PF13386"/>
    </source>
</evidence>
<feature type="transmembrane region" description="Helical" evidence="1">
    <location>
        <begin position="216"/>
        <end position="234"/>
    </location>
</feature>
<reference evidence="3 4" key="1">
    <citation type="journal article" date="2007" name="Appl. Environ. Microbiol.">
        <title>Isolation of key methanogens for global methane emission from rice paddy fields: a novel isolate affiliated with the clone cluster rice cluster I.</title>
        <authorList>
            <person name="Sakai S."/>
            <person name="Imachi H."/>
            <person name="Sekiguchi Y."/>
            <person name="Ohashi A."/>
            <person name="Harada H."/>
            <person name="Kamagata Y."/>
        </authorList>
    </citation>
    <scope>NUCLEOTIDE SEQUENCE [LARGE SCALE GENOMIC DNA]</scope>
    <source>
        <strain evidence="4">DSM 17711 / JCM 13418 / NBRC 101707 / SANAE</strain>
    </source>
</reference>
<dbReference type="InterPro" id="IPR039447">
    <property type="entry name" value="UreH-like_TM_dom"/>
</dbReference>
<accession>D1YWC2</accession>
<dbReference type="Proteomes" id="UP000001882">
    <property type="component" value="Chromosome"/>
</dbReference>
<reference evidence="4" key="3">
    <citation type="journal article" date="2011" name="PLoS ONE">
        <title>Genome sequence of a mesophilic hydrogenotrophic methanogen Methanocella paludicola, the first cultivated representative of the order Methanocellales.</title>
        <authorList>
            <person name="Sakai S."/>
            <person name="Takaki Y."/>
            <person name="Shimamura S."/>
            <person name="Sekine M."/>
            <person name="Tajima T."/>
            <person name="Kosugi H."/>
            <person name="Ichikawa N."/>
            <person name="Tasumi E."/>
            <person name="Hiraki A.T."/>
            <person name="Shimizu A."/>
            <person name="Kato Y."/>
            <person name="Nishiko R."/>
            <person name="Mori K."/>
            <person name="Fujita N."/>
            <person name="Imachi H."/>
            <person name="Takai K."/>
        </authorList>
    </citation>
    <scope>NUCLEOTIDE SEQUENCE [LARGE SCALE GENOMIC DNA]</scope>
    <source>
        <strain evidence="4">DSM 17711 / JCM 13418 / NBRC 101707 / SANAE</strain>
    </source>
</reference>
<dbReference type="RefSeq" id="WP_012899424.1">
    <property type="nucleotide sequence ID" value="NC_013665.1"/>
</dbReference>
<feature type="transmembrane region" description="Helical" evidence="1">
    <location>
        <begin position="63"/>
        <end position="81"/>
    </location>
</feature>
<dbReference type="InParanoid" id="D1YWC2"/>
<dbReference type="STRING" id="304371.MCP_0672"/>
<evidence type="ECO:0000313" key="4">
    <source>
        <dbReference type="Proteomes" id="UP000001882"/>
    </source>
</evidence>
<dbReference type="NCBIfam" id="NF040495">
    <property type="entry name" value="tranport_ArsG"/>
    <property type="match status" value="1"/>
</dbReference>
<feature type="transmembrane region" description="Helical" evidence="1">
    <location>
        <begin position="131"/>
        <end position="159"/>
    </location>
</feature>
<dbReference type="OrthoDB" id="147898at2157"/>
<feature type="transmembrane region" description="Helical" evidence="1">
    <location>
        <begin position="15"/>
        <end position="42"/>
    </location>
</feature>
<name>D1YWC2_METPS</name>
<dbReference type="EMBL" id="AP011532">
    <property type="protein sequence ID" value="BAI60744.1"/>
    <property type="molecule type" value="Genomic_DNA"/>
</dbReference>
<dbReference type="InterPro" id="IPR051790">
    <property type="entry name" value="Cytochrome_c-biogenesis_DsbD"/>
</dbReference>
<sequence>MDLSILASFKEIPLLYAFAIGLVTAIGPCPLSANIAAIAYVSSKFTDARGTVSAGILYTAGRALTYTILGLLALMFSSAILDSAPLLQDYDKVILGPLLLVVGLVMLEIVKPNISVGDGLKAKYGLKLSSMGALGAFGLGAIFALAFCPYTAVMFFGLLIPLTLSSNVLGISYPLLFGIGTGLPVLVFALFLGISSSFAKSYVSKVVKVEPYVRKALGIGFILYGGYLLVAYAATIF</sequence>
<protein>
    <submittedName>
        <fullName evidence="3">Cytochrome c biogenesis protein</fullName>
    </submittedName>
</protein>
<keyword evidence="1" id="KW-0472">Membrane</keyword>
<keyword evidence="1" id="KW-1133">Transmembrane helix</keyword>
<dbReference type="PANTHER" id="PTHR31272">
    <property type="entry name" value="CYTOCHROME C-TYPE BIOGENESIS PROTEIN HI_1454-RELATED"/>
    <property type="match status" value="1"/>
</dbReference>
<evidence type="ECO:0000256" key="1">
    <source>
        <dbReference type="SAM" id="Phobius"/>
    </source>
</evidence>
<dbReference type="AlphaFoldDB" id="D1YWC2"/>
<evidence type="ECO:0000313" key="3">
    <source>
        <dbReference type="EMBL" id="BAI60744.1"/>
    </source>
</evidence>
<dbReference type="PANTHER" id="PTHR31272:SF4">
    <property type="entry name" value="CYTOCHROME C-TYPE BIOGENESIS PROTEIN HI_1454-RELATED"/>
    <property type="match status" value="1"/>
</dbReference>
<gene>
    <name evidence="3" type="ordered locus">MCP_0672</name>
</gene>
<dbReference type="KEGG" id="mpd:MCP_0672"/>
<dbReference type="GeneID" id="8680723"/>
<keyword evidence="4" id="KW-1185">Reference proteome</keyword>
<feature type="domain" description="Urease accessory protein UreH-like transmembrane" evidence="2">
    <location>
        <begin position="17"/>
        <end position="208"/>
    </location>
</feature>
<dbReference type="Pfam" id="PF13386">
    <property type="entry name" value="DsbD_2"/>
    <property type="match status" value="1"/>
</dbReference>